<dbReference type="Gene3D" id="2.30.30.140">
    <property type="match status" value="1"/>
</dbReference>
<dbReference type="InterPro" id="IPR050621">
    <property type="entry name" value="Tudor_domain_containing"/>
</dbReference>
<proteinExistence type="predicted"/>
<dbReference type="Gene3D" id="2.40.50.90">
    <property type="match status" value="1"/>
</dbReference>
<dbReference type="InterPro" id="IPR035437">
    <property type="entry name" value="SNase_OB-fold_sf"/>
</dbReference>
<evidence type="ECO:0000313" key="3">
    <source>
        <dbReference type="WBParaSite" id="nRc.2.0.1.t41630-RA"/>
    </source>
</evidence>
<feature type="domain" description="Tudor" evidence="1">
    <location>
        <begin position="309"/>
        <end position="429"/>
    </location>
</feature>
<evidence type="ECO:0000313" key="2">
    <source>
        <dbReference type="Proteomes" id="UP000887565"/>
    </source>
</evidence>
<dbReference type="GO" id="GO:0030719">
    <property type="term" value="P:P granule organization"/>
    <property type="evidence" value="ECO:0007669"/>
    <property type="project" value="TreeGrafter"/>
</dbReference>
<dbReference type="PANTHER" id="PTHR22948">
    <property type="entry name" value="TUDOR DOMAIN CONTAINING PROTEIN"/>
    <property type="match status" value="1"/>
</dbReference>
<name>A0A915KVP7_ROMCU</name>
<dbReference type="GO" id="GO:0043186">
    <property type="term" value="C:P granule"/>
    <property type="evidence" value="ECO:0007669"/>
    <property type="project" value="TreeGrafter"/>
</dbReference>
<dbReference type="InterPro" id="IPR002999">
    <property type="entry name" value="Tudor"/>
</dbReference>
<reference evidence="3" key="1">
    <citation type="submission" date="2022-11" db="UniProtKB">
        <authorList>
            <consortium name="WormBaseParasite"/>
        </authorList>
    </citation>
    <scope>IDENTIFICATION</scope>
</reference>
<dbReference type="SUPFAM" id="SSF50199">
    <property type="entry name" value="Staphylococcal nuclease"/>
    <property type="match status" value="1"/>
</dbReference>
<dbReference type="AlphaFoldDB" id="A0A915KVP7"/>
<dbReference type="SUPFAM" id="SSF63748">
    <property type="entry name" value="Tudor/PWWP/MBT"/>
    <property type="match status" value="1"/>
</dbReference>
<organism evidence="2 3">
    <name type="scientific">Romanomermis culicivorax</name>
    <name type="common">Nematode worm</name>
    <dbReference type="NCBI Taxonomy" id="13658"/>
    <lineage>
        <taxon>Eukaryota</taxon>
        <taxon>Metazoa</taxon>
        <taxon>Ecdysozoa</taxon>
        <taxon>Nematoda</taxon>
        <taxon>Enoplea</taxon>
        <taxon>Dorylaimia</taxon>
        <taxon>Mermithida</taxon>
        <taxon>Mermithoidea</taxon>
        <taxon>Mermithidae</taxon>
        <taxon>Romanomermis</taxon>
    </lineage>
</organism>
<dbReference type="Pfam" id="PF00567">
    <property type="entry name" value="TUDOR"/>
    <property type="match status" value="1"/>
</dbReference>
<sequence>MLLLSDVELLRVKVLGSAFILNAFAVSWRELILSLGICYIDKNDVILPQPAAAKSRNLDQSVPLTDRPNLTINGFSAASLVLPPGHNQTTHNTVEKQSNLRQWINASHGESSSPQKSNALAQNVINERERVKSNLRQVISTFTNGIRPHDFAKEYSRVVGEALNLDVLDVYSVVELVQVLPEIFMQDCRGNFLPAQACQAKLQQDRESAIVQFISQFFVEVLQAHPEGILWTQIRDIYEKHFRQPTPVQNWELVTYVGQRNIDAFCYEHKGERACLWKLNDVNPASINCATLSDGYLEQSLPKDALSQEPFEAFVMQCYSPDNFFIQIYECQSKLTKLMHDLNEEINTADRYRYLMNTRYVKKGMPCAAYYAPEGWHRAIISGVRNLNDISCDYIDYGTKLESVRISRLRFLPEQFLSLPAQAIPCTLARIKPKDGQEYSAEAISKFEALTLDKLIWVTLVRVEEMENSKTCHVILTITNGEDDLHVNDFLIKEGYAVESDERKTLNSRIKGMTLSNSEEVLSDDDFQFQTPADEMVPSTSALHYESAKPNSSVDYCAGNNGAVELQTGDDLLDSEDEELFFNGAEDEGDTSHLYPDLEIQINLMRKARSAENRSNSNVLIVNRTLLSLQRNKYVRQISSGDNSTPNLVDKINWIEKQLKWLEERIKKIQNNALNT</sequence>
<evidence type="ECO:0000259" key="1">
    <source>
        <dbReference type="Pfam" id="PF00567"/>
    </source>
</evidence>
<protein>
    <submittedName>
        <fullName evidence="3">Tudor domain-containing protein</fullName>
    </submittedName>
</protein>
<dbReference type="WBParaSite" id="nRc.2.0.1.t41630-RA">
    <property type="protein sequence ID" value="nRc.2.0.1.t41630-RA"/>
    <property type="gene ID" value="nRc.2.0.1.g41630"/>
</dbReference>
<dbReference type="Proteomes" id="UP000887565">
    <property type="component" value="Unplaced"/>
</dbReference>
<dbReference type="Gene3D" id="3.30.420.610">
    <property type="entry name" value="LOTUS domain-like"/>
    <property type="match status" value="1"/>
</dbReference>
<dbReference type="PANTHER" id="PTHR22948:SF29">
    <property type="entry name" value="FI02030P-RELATED"/>
    <property type="match status" value="1"/>
</dbReference>
<keyword evidence="2" id="KW-1185">Reference proteome</keyword>
<dbReference type="GO" id="GO:0034587">
    <property type="term" value="P:piRNA processing"/>
    <property type="evidence" value="ECO:0007669"/>
    <property type="project" value="TreeGrafter"/>
</dbReference>
<accession>A0A915KVP7</accession>
<dbReference type="InterPro" id="IPR041966">
    <property type="entry name" value="LOTUS-like"/>
</dbReference>
<dbReference type="GO" id="GO:0007283">
    <property type="term" value="P:spermatogenesis"/>
    <property type="evidence" value="ECO:0007669"/>
    <property type="project" value="TreeGrafter"/>
</dbReference>